<feature type="region of interest" description="Disordered" evidence="1">
    <location>
        <begin position="275"/>
        <end position="397"/>
    </location>
</feature>
<reference evidence="2 3" key="1">
    <citation type="submission" date="2023-08" db="EMBL/GenBank/DDBJ databases">
        <title>Annotated Genome Sequence of Vanrija albida AlHP1.</title>
        <authorList>
            <person name="Herzog R."/>
        </authorList>
    </citation>
    <scope>NUCLEOTIDE SEQUENCE [LARGE SCALE GENOMIC DNA]</scope>
    <source>
        <strain evidence="2 3">AlHP1</strain>
    </source>
</reference>
<organism evidence="2 3">
    <name type="scientific">Vanrija albida</name>
    <dbReference type="NCBI Taxonomy" id="181172"/>
    <lineage>
        <taxon>Eukaryota</taxon>
        <taxon>Fungi</taxon>
        <taxon>Dikarya</taxon>
        <taxon>Basidiomycota</taxon>
        <taxon>Agaricomycotina</taxon>
        <taxon>Tremellomycetes</taxon>
        <taxon>Trichosporonales</taxon>
        <taxon>Trichosporonaceae</taxon>
        <taxon>Vanrija</taxon>
    </lineage>
</organism>
<feature type="region of interest" description="Disordered" evidence="1">
    <location>
        <begin position="409"/>
        <end position="432"/>
    </location>
</feature>
<gene>
    <name evidence="2" type="ORF">Q8F55_008248</name>
</gene>
<sequence length="432" mass="48604">MASRQPKKQPYPKYAALQASPGSKEFSKYETLSSIIADYKHLHVETKVVLKALQVHRAILASINDSKDAYKLRQHIRGDDPAWQYVCALVELEPEDRPPSVNAELFERLRQHEAVVTEGYWLVLEWYHYPWAEDQLRRSVTQPDGRSDIVEECRHAIFALEAELEDEQLGWSRRAAVEKRLVALRERMRMLQASLRSAPRARPLPKRKAPTIDKELPPVWKAYIAGTELQPRNGSTVEGRSPVRWNGNTIETQLPPTERWRAVERALNPSAAEQELLAEEEAPTGAVAPSVRGWPTRPPGPCPWPPSPPGPSPPSPAPMQHAYATEKDLPPVPETSAAIRGLYREDDDQRNAHGSAKNKENEKVDDDAASTFSAAPPSYHTHVSNQASAENRLNDAEDRIRDLERRLAQSRGLGRGLFSSQMFGRAFGRGQK</sequence>
<feature type="region of interest" description="Disordered" evidence="1">
    <location>
        <begin position="231"/>
        <end position="250"/>
    </location>
</feature>
<feature type="compositionally biased region" description="Pro residues" evidence="1">
    <location>
        <begin position="296"/>
        <end position="317"/>
    </location>
</feature>
<dbReference type="Proteomes" id="UP001565368">
    <property type="component" value="Unassembled WGS sequence"/>
</dbReference>
<dbReference type="EMBL" id="JBBXJM010000006">
    <property type="protein sequence ID" value="KAL1406542.1"/>
    <property type="molecule type" value="Genomic_DNA"/>
</dbReference>
<name>A0ABR3PVQ7_9TREE</name>
<evidence type="ECO:0000313" key="3">
    <source>
        <dbReference type="Proteomes" id="UP001565368"/>
    </source>
</evidence>
<evidence type="ECO:0000313" key="2">
    <source>
        <dbReference type="EMBL" id="KAL1406542.1"/>
    </source>
</evidence>
<dbReference type="RefSeq" id="XP_069206486.1">
    <property type="nucleotide sequence ID" value="XM_069356645.1"/>
</dbReference>
<accession>A0ABR3PVQ7</accession>
<comment type="caution">
    <text evidence="2">The sequence shown here is derived from an EMBL/GenBank/DDBJ whole genome shotgun (WGS) entry which is preliminary data.</text>
</comment>
<feature type="compositionally biased region" description="Basic and acidic residues" evidence="1">
    <location>
        <begin position="342"/>
        <end position="362"/>
    </location>
</feature>
<dbReference type="GeneID" id="95989291"/>
<proteinExistence type="predicted"/>
<protein>
    <submittedName>
        <fullName evidence="2">Uncharacterized protein</fullName>
    </submittedName>
</protein>
<feature type="compositionally biased region" description="Polar residues" evidence="1">
    <location>
        <begin position="381"/>
        <end position="391"/>
    </location>
</feature>
<keyword evidence="3" id="KW-1185">Reference proteome</keyword>
<evidence type="ECO:0000256" key="1">
    <source>
        <dbReference type="SAM" id="MobiDB-lite"/>
    </source>
</evidence>